<protein>
    <submittedName>
        <fullName evidence="1">Uncharacterized protein</fullName>
    </submittedName>
</protein>
<proteinExistence type="predicted"/>
<organism evidence="1">
    <name type="scientific">marine sediment metagenome</name>
    <dbReference type="NCBI Taxonomy" id="412755"/>
    <lineage>
        <taxon>unclassified sequences</taxon>
        <taxon>metagenomes</taxon>
        <taxon>ecological metagenomes</taxon>
    </lineage>
</organism>
<dbReference type="AlphaFoldDB" id="A0A0F8XSV0"/>
<gene>
    <name evidence="1" type="ORF">LCGC14_2908060</name>
</gene>
<dbReference type="EMBL" id="LAZR01057461">
    <property type="protein sequence ID" value="KKK72023.1"/>
    <property type="molecule type" value="Genomic_DNA"/>
</dbReference>
<reference evidence="1" key="1">
    <citation type="journal article" date="2015" name="Nature">
        <title>Complex archaea that bridge the gap between prokaryotes and eukaryotes.</title>
        <authorList>
            <person name="Spang A."/>
            <person name="Saw J.H."/>
            <person name="Jorgensen S.L."/>
            <person name="Zaremba-Niedzwiedzka K."/>
            <person name="Martijn J."/>
            <person name="Lind A.E."/>
            <person name="van Eijk R."/>
            <person name="Schleper C."/>
            <person name="Guy L."/>
            <person name="Ettema T.J."/>
        </authorList>
    </citation>
    <scope>NUCLEOTIDE SEQUENCE</scope>
</reference>
<evidence type="ECO:0000313" key="1">
    <source>
        <dbReference type="EMBL" id="KKK72023.1"/>
    </source>
</evidence>
<comment type="caution">
    <text evidence="1">The sequence shown here is derived from an EMBL/GenBank/DDBJ whole genome shotgun (WGS) entry which is preliminary data.</text>
</comment>
<sequence length="96" mass="11170">MAEGLKRVGRFSIDYRMIEDNPQMVLLMLSGKLIIRAEARHEIAAIEYHAYCDDFDEVEPGQQIPEYVAEFSQEHVSGDDVVRVISVFQRWVRIIE</sequence>
<accession>A0A0F8XSV0</accession>
<name>A0A0F8XSV0_9ZZZZ</name>